<reference evidence="1 2" key="1">
    <citation type="submission" date="2022-09" db="EMBL/GenBank/DDBJ databases">
        <authorList>
            <person name="Han X.L."/>
            <person name="Wang Q."/>
            <person name="Lu T."/>
        </authorList>
    </citation>
    <scope>NUCLEOTIDE SEQUENCE [LARGE SCALE GENOMIC DNA]</scope>
    <source>
        <strain evidence="1 2">WQ 127069</strain>
    </source>
</reference>
<proteinExistence type="predicted"/>
<dbReference type="RefSeq" id="WP_262683922.1">
    <property type="nucleotide sequence ID" value="NZ_JAOQIO010000024.1"/>
</dbReference>
<evidence type="ECO:0000313" key="2">
    <source>
        <dbReference type="Proteomes" id="UP001652445"/>
    </source>
</evidence>
<comment type="caution">
    <text evidence="1">The sequence shown here is derived from an EMBL/GenBank/DDBJ whole genome shotgun (WGS) entry which is preliminary data.</text>
</comment>
<keyword evidence="2" id="KW-1185">Reference proteome</keyword>
<accession>A0ABT2UD56</accession>
<dbReference type="EMBL" id="JAOQIO010000024">
    <property type="protein sequence ID" value="MCU6792532.1"/>
    <property type="molecule type" value="Genomic_DNA"/>
</dbReference>
<name>A0ABT2UD56_9BACL</name>
<dbReference type="InterPro" id="IPR036278">
    <property type="entry name" value="Sialidase_sf"/>
</dbReference>
<gene>
    <name evidence="1" type="ORF">OB236_10365</name>
</gene>
<sequence>MQRYSIADAPTIVFESPDPAEIYCYSPGSARLHNGRLIATLDLGGKGVTKMEGPKGIRYGEPTMGKAFIRNESTEEWEHVLDFPFMHARPFTAGRATYILGLTGDLTIVRSDDDGMTWSSPVTLTEGEQWTQAPCNVHYAGNYVYLVMNKRPYHDVTSFPPFCVEAPVLMRGHVNADLTLRENWIFASELVFRDIVSIDELDYFGIPFYQTHEGESVEAAPGRKCVPIGWLETNIVQFQDPNHYWYDPSGRTFHLWSRAHTGGTGYAAIAKVVEHEDGSMTTMLETVPSGKTILYVPCPGGQMKFHIVYDDLSSLFWLLSTQATDSMTRAELLPKDRYGLPNNERQRLQLHFSKNCIDWCFAGIVDMVSEVKQSRHYASMVIDGEDLHVLSRSGDKHAKHAHDGNLITFHTVRNFRELIY</sequence>
<evidence type="ECO:0008006" key="3">
    <source>
        <dbReference type="Google" id="ProtNLM"/>
    </source>
</evidence>
<dbReference type="Proteomes" id="UP001652445">
    <property type="component" value="Unassembled WGS sequence"/>
</dbReference>
<dbReference type="SUPFAM" id="SSF50939">
    <property type="entry name" value="Sialidases"/>
    <property type="match status" value="1"/>
</dbReference>
<evidence type="ECO:0000313" key="1">
    <source>
        <dbReference type="EMBL" id="MCU6792532.1"/>
    </source>
</evidence>
<organism evidence="1 2">
    <name type="scientific">Paenibacillus baimaensis</name>
    <dbReference type="NCBI Taxonomy" id="2982185"/>
    <lineage>
        <taxon>Bacteria</taxon>
        <taxon>Bacillati</taxon>
        <taxon>Bacillota</taxon>
        <taxon>Bacilli</taxon>
        <taxon>Bacillales</taxon>
        <taxon>Paenibacillaceae</taxon>
        <taxon>Paenibacillus</taxon>
    </lineage>
</organism>
<protein>
    <recommendedName>
        <fullName evidence="3">Exo-alpha-sialidase</fullName>
    </recommendedName>
</protein>